<dbReference type="InterPro" id="IPR033479">
    <property type="entry name" value="dCache_1"/>
</dbReference>
<name>A0ABS5F7S5_9PROT</name>
<dbReference type="SUPFAM" id="SSF141868">
    <property type="entry name" value="EAL domain-like"/>
    <property type="match status" value="1"/>
</dbReference>
<evidence type="ECO:0000256" key="2">
    <source>
        <dbReference type="ARBA" id="ARBA00022475"/>
    </source>
</evidence>
<dbReference type="SUPFAM" id="SSF55073">
    <property type="entry name" value="Nucleotide cyclase"/>
    <property type="match status" value="1"/>
</dbReference>
<dbReference type="SMART" id="SM00052">
    <property type="entry name" value="EAL"/>
    <property type="match status" value="1"/>
</dbReference>
<dbReference type="InterPro" id="IPR029787">
    <property type="entry name" value="Nucleotide_cyclase"/>
</dbReference>
<evidence type="ECO:0000256" key="6">
    <source>
        <dbReference type="SAM" id="Phobius"/>
    </source>
</evidence>
<dbReference type="Pfam" id="PF00563">
    <property type="entry name" value="EAL"/>
    <property type="match status" value="1"/>
</dbReference>
<keyword evidence="3 6" id="KW-0812">Transmembrane</keyword>
<dbReference type="PANTHER" id="PTHR44757">
    <property type="entry name" value="DIGUANYLATE CYCLASE DGCP"/>
    <property type="match status" value="1"/>
</dbReference>
<keyword evidence="2" id="KW-1003">Cell membrane</keyword>
<dbReference type="PROSITE" id="PS50883">
    <property type="entry name" value="EAL"/>
    <property type="match status" value="1"/>
</dbReference>
<feature type="transmembrane region" description="Helical" evidence="6">
    <location>
        <begin position="26"/>
        <end position="45"/>
    </location>
</feature>
<evidence type="ECO:0000256" key="3">
    <source>
        <dbReference type="ARBA" id="ARBA00022692"/>
    </source>
</evidence>
<dbReference type="Gene3D" id="3.30.450.20">
    <property type="entry name" value="PAS domain"/>
    <property type="match status" value="2"/>
</dbReference>
<reference evidence="10" key="1">
    <citation type="journal article" date="2021" name="Syst. Appl. Microbiol.">
        <title>Roseomonas hellenica sp. nov., isolated from roots of wild-growing Alkanna tinctoria.</title>
        <authorList>
            <person name="Rat A."/>
            <person name="Naranjo H.D."/>
            <person name="Lebbe L."/>
            <person name="Cnockaert M."/>
            <person name="Krigas N."/>
            <person name="Grigoriadou K."/>
            <person name="Maloupa E."/>
            <person name="Willems A."/>
        </authorList>
    </citation>
    <scope>NUCLEOTIDE SEQUENCE [LARGE SCALE GENOMIC DNA]</scope>
    <source>
        <strain evidence="10">LMG 31523</strain>
    </source>
</reference>
<keyword evidence="5 6" id="KW-0472">Membrane</keyword>
<dbReference type="CDD" id="cd01949">
    <property type="entry name" value="GGDEF"/>
    <property type="match status" value="1"/>
</dbReference>
<accession>A0ABS5F7S5</accession>
<dbReference type="InterPro" id="IPR000160">
    <property type="entry name" value="GGDEF_dom"/>
</dbReference>
<keyword evidence="10" id="KW-1185">Reference proteome</keyword>
<sequence length="782" mass="85409">MRPSLGSASGTGDSPQDGTRRAARRLVLAGLAIFAVACIAALLLLSNQRRHVLWDTERELANQALLLASFTDNSFRSVELVQDDLARIIGDLGMRSVEEFNERLASRAIHQELQARVAALPLIEAVFLTNAHGLTIASTRAWPQPAFSIADRPHFRVLLDNPDLDSYLAPPARNVQTGTWNLYITRRIRSAEGHFLGIVGVGLSLPRLEEFLGLVLPGPGASIAIWRRDGYLLARSPPVRDVIGSRMEDVAAAFQAMLARSDNGVSRRVGAIDGEERIFAVRVLTSYPVVVAVTRTVAEGLAHWRREVAQVLAALACLAAGIAVTVLLRIRQLRGRHLLEQARTELRVLASQRRAEAIIAHLAHHDALTGLANRVLLRTRLDEAMARVRRGETCAVLCLDLDNFKDVNDTLGHPVGDQLLQAVTERLRANMREVDTVARLGGDEFAVVQVALSQGSDAGLLAQRLIESLGAPYDIDGHHIVAGVSVGIALAPHDGLDPDQLLRHADLALYRAKAAGRGCFRYYEPEMNAHAQLRRLLQLDLQRALKANEFVLHYQPQVDLRTGGVTGFEALLRWHHPERGLITPERFIPLAEETRAIVPLGEWVLRQACAEASRWPGGQKVAVNLSPIQFAHGHLPSMVATALRLSGLAPARLELEITEMVLLSDTEATLAALHELQALGVSIALDDFGTGYASLGYLQRFPFDRVKIDRSFIRRLGHSRESDAIVRSVIELCAAINMATTAEGVETEEQCRILRAGGCTAAQGYLFGRPSATIDAAALQQS</sequence>
<dbReference type="Pfam" id="PF00990">
    <property type="entry name" value="GGDEF"/>
    <property type="match status" value="1"/>
</dbReference>
<evidence type="ECO:0000256" key="5">
    <source>
        <dbReference type="ARBA" id="ARBA00023136"/>
    </source>
</evidence>
<dbReference type="Pfam" id="PF02743">
    <property type="entry name" value="dCache_1"/>
    <property type="match status" value="1"/>
</dbReference>
<gene>
    <name evidence="9" type="ORF">GXW71_29920</name>
</gene>
<dbReference type="CDD" id="cd01948">
    <property type="entry name" value="EAL"/>
    <property type="match status" value="1"/>
</dbReference>
<comment type="caution">
    <text evidence="9">The sequence shown here is derived from an EMBL/GenBank/DDBJ whole genome shotgun (WGS) entry which is preliminary data.</text>
</comment>
<evidence type="ECO:0000259" key="8">
    <source>
        <dbReference type="PROSITE" id="PS50887"/>
    </source>
</evidence>
<dbReference type="CDD" id="cd12915">
    <property type="entry name" value="PDC2_DGC_like"/>
    <property type="match status" value="1"/>
</dbReference>
<evidence type="ECO:0000313" key="9">
    <source>
        <dbReference type="EMBL" id="MBR0668607.1"/>
    </source>
</evidence>
<dbReference type="Gene3D" id="3.20.20.450">
    <property type="entry name" value="EAL domain"/>
    <property type="match status" value="1"/>
</dbReference>
<evidence type="ECO:0000256" key="1">
    <source>
        <dbReference type="ARBA" id="ARBA00004651"/>
    </source>
</evidence>
<organism evidence="9 10">
    <name type="scientific">Plastoroseomonas hellenica</name>
    <dbReference type="NCBI Taxonomy" id="2687306"/>
    <lineage>
        <taxon>Bacteria</taxon>
        <taxon>Pseudomonadati</taxon>
        <taxon>Pseudomonadota</taxon>
        <taxon>Alphaproteobacteria</taxon>
        <taxon>Acetobacterales</taxon>
        <taxon>Acetobacteraceae</taxon>
        <taxon>Plastoroseomonas</taxon>
    </lineage>
</organism>
<evidence type="ECO:0000313" key="10">
    <source>
        <dbReference type="Proteomes" id="UP001196870"/>
    </source>
</evidence>
<dbReference type="InterPro" id="IPR035919">
    <property type="entry name" value="EAL_sf"/>
</dbReference>
<dbReference type="EMBL" id="JAAGBB010000062">
    <property type="protein sequence ID" value="MBR0668607.1"/>
    <property type="molecule type" value="Genomic_DNA"/>
</dbReference>
<dbReference type="NCBIfam" id="TIGR00254">
    <property type="entry name" value="GGDEF"/>
    <property type="match status" value="1"/>
</dbReference>
<proteinExistence type="predicted"/>
<feature type="domain" description="EAL" evidence="7">
    <location>
        <begin position="534"/>
        <end position="782"/>
    </location>
</feature>
<dbReference type="InterPro" id="IPR052155">
    <property type="entry name" value="Biofilm_reg_signaling"/>
</dbReference>
<evidence type="ECO:0000259" key="7">
    <source>
        <dbReference type="PROSITE" id="PS50883"/>
    </source>
</evidence>
<dbReference type="Gene3D" id="3.30.70.270">
    <property type="match status" value="1"/>
</dbReference>
<dbReference type="CDD" id="cd12914">
    <property type="entry name" value="PDC1_DGC_like"/>
    <property type="match status" value="1"/>
</dbReference>
<dbReference type="InterPro" id="IPR001633">
    <property type="entry name" value="EAL_dom"/>
</dbReference>
<dbReference type="SMART" id="SM00267">
    <property type="entry name" value="GGDEF"/>
    <property type="match status" value="1"/>
</dbReference>
<protein>
    <submittedName>
        <fullName evidence="9">EAL domain-containing protein</fullName>
    </submittedName>
</protein>
<dbReference type="InterPro" id="IPR043128">
    <property type="entry name" value="Rev_trsase/Diguanyl_cyclase"/>
</dbReference>
<dbReference type="Proteomes" id="UP001196870">
    <property type="component" value="Unassembled WGS sequence"/>
</dbReference>
<dbReference type="PROSITE" id="PS50887">
    <property type="entry name" value="GGDEF"/>
    <property type="match status" value="1"/>
</dbReference>
<dbReference type="PANTHER" id="PTHR44757:SF2">
    <property type="entry name" value="BIOFILM ARCHITECTURE MAINTENANCE PROTEIN MBAA"/>
    <property type="match status" value="1"/>
</dbReference>
<dbReference type="RefSeq" id="WP_211856384.1">
    <property type="nucleotide sequence ID" value="NZ_JAAGBB010000062.1"/>
</dbReference>
<comment type="subcellular location">
    <subcellularLocation>
        <location evidence="1">Cell membrane</location>
        <topology evidence="1">Multi-pass membrane protein</topology>
    </subcellularLocation>
</comment>
<evidence type="ECO:0000256" key="4">
    <source>
        <dbReference type="ARBA" id="ARBA00022989"/>
    </source>
</evidence>
<keyword evidence="4 6" id="KW-1133">Transmembrane helix</keyword>
<feature type="domain" description="GGDEF" evidence="8">
    <location>
        <begin position="392"/>
        <end position="525"/>
    </location>
</feature>